<evidence type="ECO:0000313" key="7">
    <source>
        <dbReference type="EMBL" id="KAK3026771.1"/>
    </source>
</evidence>
<keyword evidence="5" id="KW-0472">Membrane</keyword>
<dbReference type="GO" id="GO:0001678">
    <property type="term" value="P:intracellular glucose homeostasis"/>
    <property type="evidence" value="ECO:0007669"/>
    <property type="project" value="InterPro"/>
</dbReference>
<protein>
    <recommendedName>
        <fullName evidence="4">Phosphotransferase</fullName>
        <ecNumber evidence="4">2.7.1.-</ecNumber>
    </recommendedName>
</protein>
<keyword evidence="5" id="KW-0812">Transmembrane</keyword>
<dbReference type="GO" id="GO:0005524">
    <property type="term" value="F:ATP binding"/>
    <property type="evidence" value="ECO:0007669"/>
    <property type="project" value="UniProtKB-UniRule"/>
</dbReference>
<name>A0AA88WFC2_9ASTE</name>
<keyword evidence="4" id="KW-0808">Transferase</keyword>
<dbReference type="GO" id="GO:0006096">
    <property type="term" value="P:glycolytic process"/>
    <property type="evidence" value="ECO:0007669"/>
    <property type="project" value="UniProtKB-KW"/>
</dbReference>
<comment type="pathway">
    <text evidence="1">Carbohydrate degradation.</text>
</comment>
<evidence type="ECO:0000256" key="5">
    <source>
        <dbReference type="SAM" id="Phobius"/>
    </source>
</evidence>
<evidence type="ECO:0000256" key="4">
    <source>
        <dbReference type="RuleBase" id="RU362007"/>
    </source>
</evidence>
<comment type="caution">
    <text evidence="7">The sequence shown here is derived from an EMBL/GenBank/DDBJ whole genome shotgun (WGS) entry which is preliminary data.</text>
</comment>
<evidence type="ECO:0000313" key="8">
    <source>
        <dbReference type="Proteomes" id="UP001188597"/>
    </source>
</evidence>
<dbReference type="InterPro" id="IPR043129">
    <property type="entry name" value="ATPase_NBD"/>
</dbReference>
<dbReference type="GO" id="GO:0004396">
    <property type="term" value="F:hexokinase activity"/>
    <property type="evidence" value="ECO:0007669"/>
    <property type="project" value="UniProtKB-UniRule"/>
</dbReference>
<dbReference type="SUPFAM" id="SSF53067">
    <property type="entry name" value="Actin-like ATPase domain"/>
    <property type="match status" value="2"/>
</dbReference>
<evidence type="ECO:0000256" key="3">
    <source>
        <dbReference type="ARBA" id="ARBA00023152"/>
    </source>
</evidence>
<dbReference type="GO" id="GO:0005536">
    <property type="term" value="F:D-glucose binding"/>
    <property type="evidence" value="ECO:0007669"/>
    <property type="project" value="InterPro"/>
</dbReference>
<organism evidence="7 8">
    <name type="scientific">Escallonia herrerae</name>
    <dbReference type="NCBI Taxonomy" id="1293975"/>
    <lineage>
        <taxon>Eukaryota</taxon>
        <taxon>Viridiplantae</taxon>
        <taxon>Streptophyta</taxon>
        <taxon>Embryophyta</taxon>
        <taxon>Tracheophyta</taxon>
        <taxon>Spermatophyta</taxon>
        <taxon>Magnoliopsida</taxon>
        <taxon>eudicotyledons</taxon>
        <taxon>Gunneridae</taxon>
        <taxon>Pentapetalae</taxon>
        <taxon>asterids</taxon>
        <taxon>campanulids</taxon>
        <taxon>Escalloniales</taxon>
        <taxon>Escalloniaceae</taxon>
        <taxon>Escallonia</taxon>
    </lineage>
</organism>
<keyword evidence="8" id="KW-1185">Reference proteome</keyword>
<dbReference type="GO" id="GO:0005739">
    <property type="term" value="C:mitochondrion"/>
    <property type="evidence" value="ECO:0007669"/>
    <property type="project" value="TreeGrafter"/>
</dbReference>
<dbReference type="EMBL" id="JAVXUP010000488">
    <property type="protein sequence ID" value="KAK3026771.1"/>
    <property type="molecule type" value="Genomic_DNA"/>
</dbReference>
<dbReference type="PROSITE" id="PS51748">
    <property type="entry name" value="HEXOKINASE_2"/>
    <property type="match status" value="1"/>
</dbReference>
<sequence>MRKEVVVAAVTTAAAVVAVAVLLKQSKRRSERRWRHAQRILRKFARDCATPVPKLWNVANGFVADMQAGLGSSKSNVSMFASYVSSLPTGDEKGLYYGITNSTPAVREVVAEVCDIVAERGARLAGAGMVGIIKKLDRSANKKSVVTVEGGLYEHYWLFRNYLHSSVWEMLENELSDNLIIQRSHGGSGAGVLFLAASQTENAAS</sequence>
<evidence type="ECO:0000256" key="2">
    <source>
        <dbReference type="ARBA" id="ARBA00005028"/>
    </source>
</evidence>
<dbReference type="EC" id="2.7.1.-" evidence="4"/>
<dbReference type="Pfam" id="PF03727">
    <property type="entry name" value="Hexokinase_2"/>
    <property type="match status" value="1"/>
</dbReference>
<gene>
    <name evidence="7" type="ORF">RJ639_040310</name>
</gene>
<keyword evidence="5" id="KW-1133">Transmembrane helix</keyword>
<proteinExistence type="inferred from homology"/>
<feature type="domain" description="Hexokinase C-terminal" evidence="6">
    <location>
        <begin position="97"/>
        <end position="197"/>
    </location>
</feature>
<dbReference type="PRINTS" id="PR00475">
    <property type="entry name" value="HEXOKINASE"/>
</dbReference>
<dbReference type="InterPro" id="IPR001312">
    <property type="entry name" value="Hexokinase"/>
</dbReference>
<dbReference type="InterPro" id="IPR022673">
    <property type="entry name" value="Hexokinase_C"/>
</dbReference>
<evidence type="ECO:0000256" key="1">
    <source>
        <dbReference type="ARBA" id="ARBA00004921"/>
    </source>
</evidence>
<keyword evidence="4" id="KW-0547">Nucleotide-binding</keyword>
<dbReference type="Proteomes" id="UP001188597">
    <property type="component" value="Unassembled WGS sequence"/>
</dbReference>
<dbReference type="GO" id="GO:0005829">
    <property type="term" value="C:cytosol"/>
    <property type="evidence" value="ECO:0007669"/>
    <property type="project" value="TreeGrafter"/>
</dbReference>
<dbReference type="Gene3D" id="3.40.367.20">
    <property type="match status" value="2"/>
</dbReference>
<keyword evidence="4" id="KW-0418">Kinase</keyword>
<feature type="transmembrane region" description="Helical" evidence="5">
    <location>
        <begin position="6"/>
        <end position="23"/>
    </location>
</feature>
<dbReference type="PANTHER" id="PTHR19443">
    <property type="entry name" value="HEXOKINASE"/>
    <property type="match status" value="1"/>
</dbReference>
<accession>A0AA88WFC2</accession>
<keyword evidence="4" id="KW-0067">ATP-binding</keyword>
<dbReference type="PANTHER" id="PTHR19443:SF18">
    <property type="entry name" value="HEXOKINASE-LIKE 2 PROTEIN-RELATED"/>
    <property type="match status" value="1"/>
</dbReference>
<comment type="similarity">
    <text evidence="4">Belongs to the hexokinase family.</text>
</comment>
<comment type="pathway">
    <text evidence="2">Carbohydrate metabolism; hexose metabolism.</text>
</comment>
<keyword evidence="3 4" id="KW-0324">Glycolysis</keyword>
<evidence type="ECO:0000259" key="6">
    <source>
        <dbReference type="Pfam" id="PF03727"/>
    </source>
</evidence>
<reference evidence="7" key="1">
    <citation type="submission" date="2022-12" db="EMBL/GenBank/DDBJ databases">
        <title>Draft genome assemblies for two species of Escallonia (Escalloniales).</title>
        <authorList>
            <person name="Chanderbali A."/>
            <person name="Dervinis C."/>
            <person name="Anghel I."/>
            <person name="Soltis D."/>
            <person name="Soltis P."/>
            <person name="Zapata F."/>
        </authorList>
    </citation>
    <scope>NUCLEOTIDE SEQUENCE</scope>
    <source>
        <strain evidence="7">UCBG64.0493</strain>
        <tissue evidence="7">Leaf</tissue>
    </source>
</reference>
<dbReference type="AlphaFoldDB" id="A0AA88WFC2"/>